<dbReference type="Gene3D" id="3.40.50.720">
    <property type="entry name" value="NAD(P)-binding Rossmann-like Domain"/>
    <property type="match status" value="1"/>
</dbReference>
<keyword evidence="2" id="KW-0560">Oxidoreductase</keyword>
<dbReference type="Pfam" id="PF13561">
    <property type="entry name" value="adh_short_C2"/>
    <property type="match status" value="1"/>
</dbReference>
<dbReference type="InterPro" id="IPR020904">
    <property type="entry name" value="Sc_DH/Rdtase_CS"/>
</dbReference>
<dbReference type="FunFam" id="3.40.50.720:FF:000084">
    <property type="entry name" value="Short-chain dehydrogenase reductase"/>
    <property type="match status" value="1"/>
</dbReference>
<dbReference type="InterPro" id="IPR002347">
    <property type="entry name" value="SDR_fam"/>
</dbReference>
<name>A0A934K0J7_9BACT</name>
<gene>
    <name evidence="3" type="ORF">JF922_05930</name>
</gene>
<accession>A0A934K0J7</accession>
<dbReference type="PRINTS" id="PR00080">
    <property type="entry name" value="SDRFAMILY"/>
</dbReference>
<dbReference type="AlphaFoldDB" id="A0A934K0J7"/>
<dbReference type="InterPro" id="IPR036291">
    <property type="entry name" value="NAD(P)-bd_dom_sf"/>
</dbReference>
<keyword evidence="4" id="KW-1185">Reference proteome</keyword>
<evidence type="ECO:0000313" key="4">
    <source>
        <dbReference type="Proteomes" id="UP000612893"/>
    </source>
</evidence>
<proteinExistence type="inferred from homology"/>
<reference evidence="3" key="1">
    <citation type="submission" date="2020-10" db="EMBL/GenBank/DDBJ databases">
        <title>Ca. Dormibacterota MAGs.</title>
        <authorList>
            <person name="Montgomery K."/>
        </authorList>
    </citation>
    <scope>NUCLEOTIDE SEQUENCE [LARGE SCALE GENOMIC DNA]</scope>
    <source>
        <strain evidence="3">SC8812_S17_10</strain>
    </source>
</reference>
<dbReference type="PANTHER" id="PTHR42879">
    <property type="entry name" value="3-OXOACYL-(ACYL-CARRIER-PROTEIN) REDUCTASE"/>
    <property type="match status" value="1"/>
</dbReference>
<protein>
    <submittedName>
        <fullName evidence="3">SDR family oxidoreductase</fullName>
    </submittedName>
</protein>
<organism evidence="3 4">
    <name type="scientific">Candidatus Nephthysia bennettiae</name>
    <dbReference type="NCBI Taxonomy" id="3127016"/>
    <lineage>
        <taxon>Bacteria</taxon>
        <taxon>Bacillati</taxon>
        <taxon>Candidatus Dormiibacterota</taxon>
        <taxon>Candidatus Dormibacteria</taxon>
        <taxon>Candidatus Dormibacterales</taxon>
        <taxon>Candidatus Dormibacteraceae</taxon>
        <taxon>Candidatus Nephthysia</taxon>
    </lineage>
</organism>
<dbReference type="InterPro" id="IPR050259">
    <property type="entry name" value="SDR"/>
</dbReference>
<dbReference type="PRINTS" id="PR00081">
    <property type="entry name" value="GDHRDH"/>
</dbReference>
<comment type="similarity">
    <text evidence="1">Belongs to the short-chain dehydrogenases/reductases (SDR) family.</text>
</comment>
<dbReference type="GO" id="GO:0032787">
    <property type="term" value="P:monocarboxylic acid metabolic process"/>
    <property type="evidence" value="ECO:0007669"/>
    <property type="project" value="UniProtKB-ARBA"/>
</dbReference>
<dbReference type="GO" id="GO:0016491">
    <property type="term" value="F:oxidoreductase activity"/>
    <property type="evidence" value="ECO:0007669"/>
    <property type="project" value="UniProtKB-KW"/>
</dbReference>
<sequence>MELGLRDSAVVVTGGASNIGRAIVHGFAGEGARVMVADIDGARAEQTAAEAPGRVDVMVTDVTSWDSTRAMAAGAVERLGAIDVLVNCAGWTVDRLFVEKPREEWEKEIAIDMWGFINCTRAVLDHMIARRRGRIVSISSDAGRVGEWREAVYSGAKAGVIAMSKAIAREVGRHGITLNVVCPGFVPGGRDTSGQGSMWAGDQGALFTPEVLEKVAKSYPLRRLGTPEDIAPAVLFLASDQASYITGQTLSVNGGYSMV</sequence>
<dbReference type="PANTHER" id="PTHR42879:SF2">
    <property type="entry name" value="3-OXOACYL-[ACYL-CARRIER-PROTEIN] REDUCTASE FABG"/>
    <property type="match status" value="1"/>
</dbReference>
<evidence type="ECO:0000256" key="2">
    <source>
        <dbReference type="ARBA" id="ARBA00023002"/>
    </source>
</evidence>
<evidence type="ECO:0000256" key="1">
    <source>
        <dbReference type="ARBA" id="ARBA00006484"/>
    </source>
</evidence>
<dbReference type="SUPFAM" id="SSF51735">
    <property type="entry name" value="NAD(P)-binding Rossmann-fold domains"/>
    <property type="match status" value="1"/>
</dbReference>
<comment type="caution">
    <text evidence="3">The sequence shown here is derived from an EMBL/GenBank/DDBJ whole genome shotgun (WGS) entry which is preliminary data.</text>
</comment>
<dbReference type="EMBL" id="JAEKNR010000070">
    <property type="protein sequence ID" value="MBJ7597609.1"/>
    <property type="molecule type" value="Genomic_DNA"/>
</dbReference>
<dbReference type="PROSITE" id="PS00061">
    <property type="entry name" value="ADH_SHORT"/>
    <property type="match status" value="1"/>
</dbReference>
<evidence type="ECO:0000313" key="3">
    <source>
        <dbReference type="EMBL" id="MBJ7597609.1"/>
    </source>
</evidence>
<dbReference type="RefSeq" id="WP_338199977.1">
    <property type="nucleotide sequence ID" value="NZ_JAEKNR010000070.1"/>
</dbReference>
<dbReference type="Proteomes" id="UP000612893">
    <property type="component" value="Unassembled WGS sequence"/>
</dbReference>